<keyword evidence="3" id="KW-1185">Reference proteome</keyword>
<sequence length="296" mass="31018">MTDLRFEELNATDIDALVALCRAVDWRFSAADFATQLAAGRLFGLRGQSPDQPALIAAGGTFDFGSHGAIGAVMIQPEWQRRGIGRALMQHLQDTLPAGRAISLIATDAGVPLYERLGYRAGGRITRMSAPLTALDWYAGAPAAPADRILPARPEDIVTLEALDVAATGARRAALVLARRAQAHSAFLALDSGGAPSGYALGVPQGPITLIGPVIARNDEDALALIESVARAAARQAGCESLRLDLAPAQDTLAEALQARGFTIDDRPVIMTLGAEPDTQPGYGPFVRAVAAQTYG</sequence>
<evidence type="ECO:0000313" key="2">
    <source>
        <dbReference type="EMBL" id="OZI50304.1"/>
    </source>
</evidence>
<dbReference type="InterPro" id="IPR052729">
    <property type="entry name" value="Acyl/Acetyltrans_Enzymes"/>
</dbReference>
<feature type="domain" description="N-acetyltransferase" evidence="1">
    <location>
        <begin position="4"/>
        <end position="142"/>
    </location>
</feature>
<dbReference type="InterPro" id="IPR041496">
    <property type="entry name" value="YitH/HolE_GNAT"/>
</dbReference>
<dbReference type="InterPro" id="IPR016181">
    <property type="entry name" value="Acyl_CoA_acyltransferase"/>
</dbReference>
<dbReference type="Pfam" id="PF18014">
    <property type="entry name" value="Acetyltransf_18"/>
    <property type="match status" value="1"/>
</dbReference>
<dbReference type="Gene3D" id="3.40.630.30">
    <property type="match status" value="1"/>
</dbReference>
<reference evidence="2 3" key="1">
    <citation type="submission" date="2017-05" db="EMBL/GenBank/DDBJ databases">
        <title>Complete and WGS of Bordetella genogroups.</title>
        <authorList>
            <person name="Spilker T."/>
            <person name="LiPuma J."/>
        </authorList>
    </citation>
    <scope>NUCLEOTIDE SEQUENCE [LARGE SCALE GENOMIC DNA]</scope>
    <source>
        <strain evidence="2 3">AU10456</strain>
    </source>
</reference>
<protein>
    <recommendedName>
        <fullName evidence="1">N-acetyltransferase domain-containing protein</fullName>
    </recommendedName>
</protein>
<dbReference type="GO" id="GO:0016747">
    <property type="term" value="F:acyltransferase activity, transferring groups other than amino-acyl groups"/>
    <property type="evidence" value="ECO:0007669"/>
    <property type="project" value="InterPro"/>
</dbReference>
<dbReference type="SUPFAM" id="SSF55729">
    <property type="entry name" value="Acyl-CoA N-acyltransferases (Nat)"/>
    <property type="match status" value="1"/>
</dbReference>
<dbReference type="AlphaFoldDB" id="A0A261TKY6"/>
<dbReference type="PANTHER" id="PTHR47237">
    <property type="entry name" value="SLL0310 PROTEIN"/>
    <property type="match status" value="1"/>
</dbReference>
<name>A0A261TKY6_9BORD</name>
<dbReference type="RefSeq" id="WP_094800674.1">
    <property type="nucleotide sequence ID" value="NZ_NEVP01000007.1"/>
</dbReference>
<dbReference type="EMBL" id="NEVP01000007">
    <property type="protein sequence ID" value="OZI50304.1"/>
    <property type="molecule type" value="Genomic_DNA"/>
</dbReference>
<gene>
    <name evidence="2" type="ORF">CAL25_13390</name>
</gene>
<dbReference type="Proteomes" id="UP000216913">
    <property type="component" value="Unassembled WGS sequence"/>
</dbReference>
<comment type="caution">
    <text evidence="2">The sequence shown here is derived from an EMBL/GenBank/DDBJ whole genome shotgun (WGS) entry which is preliminary data.</text>
</comment>
<dbReference type="Pfam" id="PF13673">
    <property type="entry name" value="Acetyltransf_10"/>
    <property type="match status" value="1"/>
</dbReference>
<evidence type="ECO:0000259" key="1">
    <source>
        <dbReference type="PROSITE" id="PS51186"/>
    </source>
</evidence>
<dbReference type="PANTHER" id="PTHR47237:SF2">
    <property type="entry name" value="BLL4206 PROTEIN"/>
    <property type="match status" value="1"/>
</dbReference>
<organism evidence="2 3">
    <name type="scientific">Bordetella genomosp. 5</name>
    <dbReference type="NCBI Taxonomy" id="1395608"/>
    <lineage>
        <taxon>Bacteria</taxon>
        <taxon>Pseudomonadati</taxon>
        <taxon>Pseudomonadota</taxon>
        <taxon>Betaproteobacteria</taxon>
        <taxon>Burkholderiales</taxon>
        <taxon>Alcaligenaceae</taxon>
        <taxon>Bordetella</taxon>
    </lineage>
</organism>
<dbReference type="InterPro" id="IPR000182">
    <property type="entry name" value="GNAT_dom"/>
</dbReference>
<dbReference type="Gene3D" id="3.40.630.90">
    <property type="match status" value="1"/>
</dbReference>
<proteinExistence type="predicted"/>
<dbReference type="CDD" id="cd04301">
    <property type="entry name" value="NAT_SF"/>
    <property type="match status" value="1"/>
</dbReference>
<dbReference type="PROSITE" id="PS51186">
    <property type="entry name" value="GNAT"/>
    <property type="match status" value="1"/>
</dbReference>
<evidence type="ECO:0000313" key="3">
    <source>
        <dbReference type="Proteomes" id="UP000216913"/>
    </source>
</evidence>
<dbReference type="OrthoDB" id="1821130at2"/>
<accession>A0A261TKY6</accession>